<proteinExistence type="predicted"/>
<evidence type="ECO:0000256" key="1">
    <source>
        <dbReference type="SAM" id="Phobius"/>
    </source>
</evidence>
<organism evidence="2 3">
    <name type="scientific">Aspergillus pseudotamarii</name>
    <dbReference type="NCBI Taxonomy" id="132259"/>
    <lineage>
        <taxon>Eukaryota</taxon>
        <taxon>Fungi</taxon>
        <taxon>Dikarya</taxon>
        <taxon>Ascomycota</taxon>
        <taxon>Pezizomycotina</taxon>
        <taxon>Eurotiomycetes</taxon>
        <taxon>Eurotiomycetidae</taxon>
        <taxon>Eurotiales</taxon>
        <taxon>Aspergillaceae</taxon>
        <taxon>Aspergillus</taxon>
        <taxon>Aspergillus subgen. Circumdati</taxon>
    </lineage>
</organism>
<evidence type="ECO:0000313" key="3">
    <source>
        <dbReference type="Proteomes" id="UP000325672"/>
    </source>
</evidence>
<gene>
    <name evidence="2" type="ORF">BDV38DRAFT_196453</name>
</gene>
<dbReference type="AlphaFoldDB" id="A0A5N6SIT9"/>
<sequence>MMGVLVASSLLNIFPPLEGFFHYFLLSLLLPLLRITAHYCLGGGFFYPHNSWFYECLLAPYLYDPIPTLSI</sequence>
<dbReference type="Proteomes" id="UP000325672">
    <property type="component" value="Unassembled WGS sequence"/>
</dbReference>
<dbReference type="GeneID" id="43636578"/>
<keyword evidence="1" id="KW-0472">Membrane</keyword>
<feature type="transmembrane region" description="Helical" evidence="1">
    <location>
        <begin position="20"/>
        <end position="41"/>
    </location>
</feature>
<reference evidence="2 3" key="1">
    <citation type="submission" date="2019-04" db="EMBL/GenBank/DDBJ databases">
        <title>Friends and foes A comparative genomics study of 23 Aspergillus species from section Flavi.</title>
        <authorList>
            <consortium name="DOE Joint Genome Institute"/>
            <person name="Kjaerbolling I."/>
            <person name="Vesth T."/>
            <person name="Frisvad J.C."/>
            <person name="Nybo J.L."/>
            <person name="Theobald S."/>
            <person name="Kildgaard S."/>
            <person name="Isbrandt T."/>
            <person name="Kuo A."/>
            <person name="Sato A."/>
            <person name="Lyhne E.K."/>
            <person name="Kogle M.E."/>
            <person name="Wiebenga A."/>
            <person name="Kun R.S."/>
            <person name="Lubbers R.J."/>
            <person name="Makela M.R."/>
            <person name="Barry K."/>
            <person name="Chovatia M."/>
            <person name="Clum A."/>
            <person name="Daum C."/>
            <person name="Haridas S."/>
            <person name="He G."/>
            <person name="LaButti K."/>
            <person name="Lipzen A."/>
            <person name="Mondo S."/>
            <person name="Riley R."/>
            <person name="Salamov A."/>
            <person name="Simmons B.A."/>
            <person name="Magnuson J.K."/>
            <person name="Henrissat B."/>
            <person name="Mortensen U.H."/>
            <person name="Larsen T.O."/>
            <person name="Devries R.P."/>
            <person name="Grigoriev I.V."/>
            <person name="Machida M."/>
            <person name="Baker S.E."/>
            <person name="Andersen M.R."/>
        </authorList>
    </citation>
    <scope>NUCLEOTIDE SEQUENCE [LARGE SCALE GENOMIC DNA]</scope>
    <source>
        <strain evidence="2 3">CBS 117625</strain>
    </source>
</reference>
<dbReference type="RefSeq" id="XP_031909067.1">
    <property type="nucleotide sequence ID" value="XM_032052368.1"/>
</dbReference>
<keyword evidence="3" id="KW-1185">Reference proteome</keyword>
<protein>
    <submittedName>
        <fullName evidence="2">Uncharacterized protein</fullName>
    </submittedName>
</protein>
<accession>A0A5N6SIT9</accession>
<name>A0A5N6SIT9_ASPPS</name>
<dbReference type="EMBL" id="ML743623">
    <property type="protein sequence ID" value="KAE8133004.1"/>
    <property type="molecule type" value="Genomic_DNA"/>
</dbReference>
<evidence type="ECO:0000313" key="2">
    <source>
        <dbReference type="EMBL" id="KAE8133004.1"/>
    </source>
</evidence>
<keyword evidence="1" id="KW-1133">Transmembrane helix</keyword>
<keyword evidence="1" id="KW-0812">Transmembrane</keyword>